<dbReference type="Proteomes" id="UP000297713">
    <property type="component" value="Unassembled WGS sequence"/>
</dbReference>
<dbReference type="InterPro" id="IPR027417">
    <property type="entry name" value="P-loop_NTPase"/>
</dbReference>
<dbReference type="PROSITE" id="PS00675">
    <property type="entry name" value="SIGMA54_INTERACT_1"/>
    <property type="match status" value="1"/>
</dbReference>
<dbReference type="InterPro" id="IPR025662">
    <property type="entry name" value="Sigma_54_int_dom_ATP-bd_1"/>
</dbReference>
<dbReference type="GO" id="GO:0006355">
    <property type="term" value="P:regulation of DNA-templated transcription"/>
    <property type="evidence" value="ECO:0007669"/>
    <property type="project" value="InterPro"/>
</dbReference>
<sequence>MSSPPQSHSSYVIIGRSKLADELRKMVAIASSTDQPVLITGETGSGKEFIAQAIHFNSSRASYPFISIHCSSLPEELAENELFGENLTSLDRQQPPARQKGKWLEATGGSLFFDEIEELKPSLQSKILRLFDQSKKDLSHKAIRIIASNKGNLEKEMHQGHFRKELFFRLNVIRIRVPSLRERKEDITDFVHYFISKYSKDNPKHISKKALEVLLRYHWPGNIRELENLIIRLCLTLQKRTIDPLDIDLPFVNRFESNEMEHLFNLPLPKALEELEQMFIQKALAECPTRSAAAKKLGIVRPLLYAKLRKYDIR</sequence>
<dbReference type="SUPFAM" id="SSF52540">
    <property type="entry name" value="P-loop containing nucleoside triphosphate hydrolases"/>
    <property type="match status" value="1"/>
</dbReference>
<keyword evidence="3" id="KW-0805">Transcription regulation</keyword>
<dbReference type="PROSITE" id="PS00688">
    <property type="entry name" value="SIGMA54_INTERACT_3"/>
    <property type="match status" value="1"/>
</dbReference>
<dbReference type="CDD" id="cd00009">
    <property type="entry name" value="AAA"/>
    <property type="match status" value="1"/>
</dbReference>
<dbReference type="SMART" id="SM00382">
    <property type="entry name" value="AAA"/>
    <property type="match status" value="1"/>
</dbReference>
<evidence type="ECO:0000256" key="3">
    <source>
        <dbReference type="ARBA" id="ARBA00023015"/>
    </source>
</evidence>
<dbReference type="Pfam" id="PF25601">
    <property type="entry name" value="AAA_lid_14"/>
    <property type="match status" value="1"/>
</dbReference>
<keyword evidence="4" id="KW-0804">Transcription</keyword>
<keyword evidence="1" id="KW-0547">Nucleotide-binding</keyword>
<dbReference type="Gene3D" id="1.10.8.60">
    <property type="match status" value="1"/>
</dbReference>
<evidence type="ECO:0000259" key="5">
    <source>
        <dbReference type="PROSITE" id="PS50045"/>
    </source>
</evidence>
<protein>
    <submittedName>
        <fullName evidence="6">AAA family ATPase</fullName>
    </submittedName>
</protein>
<dbReference type="InterPro" id="IPR025944">
    <property type="entry name" value="Sigma_54_int_dom_CS"/>
</dbReference>
<dbReference type="InterPro" id="IPR002197">
    <property type="entry name" value="HTH_Fis"/>
</dbReference>
<dbReference type="InterPro" id="IPR003593">
    <property type="entry name" value="AAA+_ATPase"/>
</dbReference>
<dbReference type="Gene3D" id="3.40.50.300">
    <property type="entry name" value="P-loop containing nucleotide triphosphate hydrolases"/>
    <property type="match status" value="1"/>
</dbReference>
<dbReference type="InterPro" id="IPR002078">
    <property type="entry name" value="Sigma_54_int"/>
</dbReference>
<reference evidence="6 7" key="1">
    <citation type="submission" date="2016-05" db="EMBL/GenBank/DDBJ databases">
        <title>Diversity and Homogeneity among Thermoacidophilic Verrucomicrobia Methanotrophs Linked with Geographical Origin.</title>
        <authorList>
            <person name="Erikstad H.-A."/>
            <person name="Smestad N.B."/>
            <person name="Ceballos R.M."/>
            <person name="Birkeland N.-K."/>
        </authorList>
    </citation>
    <scope>NUCLEOTIDE SEQUENCE [LARGE SCALE GENOMIC DNA]</scope>
    <source>
        <strain evidence="6 7">Phi</strain>
    </source>
</reference>
<accession>A0A4Y8PBE9</accession>
<organism evidence="6 7">
    <name type="scientific">Methylacidiphilum caldifontis</name>
    <dbReference type="NCBI Taxonomy" id="2795386"/>
    <lineage>
        <taxon>Bacteria</taxon>
        <taxon>Pseudomonadati</taxon>
        <taxon>Verrucomicrobiota</taxon>
        <taxon>Methylacidiphilae</taxon>
        <taxon>Methylacidiphilales</taxon>
        <taxon>Methylacidiphilaceae</taxon>
        <taxon>Methylacidiphilum (ex Ratnadevi et al. 2023)</taxon>
    </lineage>
</organism>
<feature type="domain" description="Sigma-54 factor interaction" evidence="5">
    <location>
        <begin position="13"/>
        <end position="235"/>
    </location>
</feature>
<dbReference type="InterPro" id="IPR009057">
    <property type="entry name" value="Homeodomain-like_sf"/>
</dbReference>
<evidence type="ECO:0000256" key="4">
    <source>
        <dbReference type="ARBA" id="ARBA00023163"/>
    </source>
</evidence>
<evidence type="ECO:0000313" key="6">
    <source>
        <dbReference type="EMBL" id="TFE68196.1"/>
    </source>
</evidence>
<dbReference type="Gene3D" id="1.10.10.60">
    <property type="entry name" value="Homeodomain-like"/>
    <property type="match status" value="1"/>
</dbReference>
<dbReference type="GO" id="GO:0005524">
    <property type="term" value="F:ATP binding"/>
    <property type="evidence" value="ECO:0007669"/>
    <property type="project" value="UniProtKB-KW"/>
</dbReference>
<evidence type="ECO:0000313" key="7">
    <source>
        <dbReference type="Proteomes" id="UP000297713"/>
    </source>
</evidence>
<dbReference type="GO" id="GO:0043565">
    <property type="term" value="F:sequence-specific DNA binding"/>
    <property type="evidence" value="ECO:0007669"/>
    <property type="project" value="InterPro"/>
</dbReference>
<dbReference type="AlphaFoldDB" id="A0A4Y8PBE9"/>
<dbReference type="EMBL" id="LXQC01000143">
    <property type="protein sequence ID" value="TFE68196.1"/>
    <property type="molecule type" value="Genomic_DNA"/>
</dbReference>
<proteinExistence type="predicted"/>
<dbReference type="InterPro" id="IPR058031">
    <property type="entry name" value="AAA_lid_NorR"/>
</dbReference>
<evidence type="ECO:0000256" key="2">
    <source>
        <dbReference type="ARBA" id="ARBA00022840"/>
    </source>
</evidence>
<comment type="caution">
    <text evidence="6">The sequence shown here is derived from an EMBL/GenBank/DDBJ whole genome shotgun (WGS) entry which is preliminary data.</text>
</comment>
<gene>
    <name evidence="6" type="ORF">A7Q10_00720</name>
</gene>
<evidence type="ECO:0000256" key="1">
    <source>
        <dbReference type="ARBA" id="ARBA00022741"/>
    </source>
</evidence>
<dbReference type="SUPFAM" id="SSF46689">
    <property type="entry name" value="Homeodomain-like"/>
    <property type="match status" value="1"/>
</dbReference>
<dbReference type="Pfam" id="PF02954">
    <property type="entry name" value="HTH_8"/>
    <property type="match status" value="1"/>
</dbReference>
<dbReference type="PANTHER" id="PTHR32071">
    <property type="entry name" value="TRANSCRIPTIONAL REGULATORY PROTEIN"/>
    <property type="match status" value="1"/>
</dbReference>
<keyword evidence="7" id="KW-1185">Reference proteome</keyword>
<dbReference type="RefSeq" id="WP_134440256.1">
    <property type="nucleotide sequence ID" value="NZ_CP065957.1"/>
</dbReference>
<keyword evidence="2" id="KW-0067">ATP-binding</keyword>
<dbReference type="PROSITE" id="PS50045">
    <property type="entry name" value="SIGMA54_INTERACT_4"/>
    <property type="match status" value="1"/>
</dbReference>
<name>A0A4Y8PBE9_9BACT</name>
<dbReference type="Pfam" id="PF00158">
    <property type="entry name" value="Sigma54_activat"/>
    <property type="match status" value="1"/>
</dbReference>
<dbReference type="OrthoDB" id="9771372at2"/>